<dbReference type="InterPro" id="IPR029063">
    <property type="entry name" value="SAM-dependent_MTases_sf"/>
</dbReference>
<proteinExistence type="predicted"/>
<reference evidence="3 4" key="1">
    <citation type="journal article" date="2022" name="Environ. Microbiol. Rep.">
        <title>Eco-phylogenetic analyses reveal divergent evolution of vitamin B12 metabolism in the marine bacterial family 'Psychromonadaceae'.</title>
        <authorList>
            <person name="Jin X."/>
            <person name="Yang Y."/>
            <person name="Cao H."/>
            <person name="Gao B."/>
            <person name="Zhao Z."/>
        </authorList>
    </citation>
    <scope>NUCLEOTIDE SEQUENCE [LARGE SCALE GENOMIC DNA]</scope>
    <source>
        <strain evidence="3 4">MKS20</strain>
    </source>
</reference>
<keyword evidence="3" id="KW-0489">Methyltransferase</keyword>
<feature type="domain" description="Methyltransferase FkbM" evidence="2">
    <location>
        <begin position="116"/>
        <end position="296"/>
    </location>
</feature>
<feature type="coiled-coil region" evidence="1">
    <location>
        <begin position="12"/>
        <end position="39"/>
    </location>
</feature>
<name>A0ABS8W507_9GAMM</name>
<sequence>MLLKKILNIKEKLASRVRLEKENKKIDEMQEQLNNIKIDTRESLESIKTQLFDEIDKKTLETINSINERGVNIEKSIGDLNSHIQSILDPTDDEISSISYFTKKIIEKEGSIKIVQIGANDGVSYNDTVFPLVSKYPELSSALLVEPLYDLFQKLEKNYSKFPNVILKNLAIHETEKEMYIYRVAPDKAKELPEWVNGIASFNPKHHELSDTPSDTIIKELVNCIDFESLVKKNNFENFDFLQIDTEGYDYNILITLDLDKFKPKIIRFEHSLSHNIMTIEQFTELTKKLNLNGYQVIKDNYDAIAYKLEYF</sequence>
<dbReference type="EMBL" id="JAIMJA010000003">
    <property type="protein sequence ID" value="MCE2594044.1"/>
    <property type="molecule type" value="Genomic_DNA"/>
</dbReference>
<dbReference type="SUPFAM" id="SSF53335">
    <property type="entry name" value="S-adenosyl-L-methionine-dependent methyltransferases"/>
    <property type="match status" value="1"/>
</dbReference>
<evidence type="ECO:0000313" key="4">
    <source>
        <dbReference type="Proteomes" id="UP001201273"/>
    </source>
</evidence>
<dbReference type="NCBIfam" id="TIGR01444">
    <property type="entry name" value="fkbM_fam"/>
    <property type="match status" value="1"/>
</dbReference>
<protein>
    <submittedName>
        <fullName evidence="3">FkbM family methyltransferase</fullName>
    </submittedName>
</protein>
<dbReference type="Proteomes" id="UP001201273">
    <property type="component" value="Unassembled WGS sequence"/>
</dbReference>
<dbReference type="Gene3D" id="3.40.50.150">
    <property type="entry name" value="Vaccinia Virus protein VP39"/>
    <property type="match status" value="1"/>
</dbReference>
<evidence type="ECO:0000256" key="1">
    <source>
        <dbReference type="SAM" id="Coils"/>
    </source>
</evidence>
<dbReference type="GO" id="GO:0008168">
    <property type="term" value="F:methyltransferase activity"/>
    <property type="evidence" value="ECO:0007669"/>
    <property type="project" value="UniProtKB-KW"/>
</dbReference>
<dbReference type="InterPro" id="IPR006342">
    <property type="entry name" value="FkbM_mtfrase"/>
</dbReference>
<accession>A0ABS8W507</accession>
<comment type="caution">
    <text evidence="3">The sequence shown here is derived from an EMBL/GenBank/DDBJ whole genome shotgun (WGS) entry which is preliminary data.</text>
</comment>
<keyword evidence="3" id="KW-0808">Transferase</keyword>
<evidence type="ECO:0000259" key="2">
    <source>
        <dbReference type="Pfam" id="PF05050"/>
    </source>
</evidence>
<dbReference type="RefSeq" id="WP_233051622.1">
    <property type="nucleotide sequence ID" value="NZ_JAIMJA010000003.1"/>
</dbReference>
<organism evidence="3 4">
    <name type="scientific">Motilimonas cestriensis</name>
    <dbReference type="NCBI Taxonomy" id="2742685"/>
    <lineage>
        <taxon>Bacteria</taxon>
        <taxon>Pseudomonadati</taxon>
        <taxon>Pseudomonadota</taxon>
        <taxon>Gammaproteobacteria</taxon>
        <taxon>Alteromonadales</taxon>
        <taxon>Alteromonadales genera incertae sedis</taxon>
        <taxon>Motilimonas</taxon>
    </lineage>
</organism>
<keyword evidence="4" id="KW-1185">Reference proteome</keyword>
<dbReference type="GO" id="GO:0032259">
    <property type="term" value="P:methylation"/>
    <property type="evidence" value="ECO:0007669"/>
    <property type="project" value="UniProtKB-KW"/>
</dbReference>
<gene>
    <name evidence="3" type="ORF">K6Y31_04365</name>
</gene>
<evidence type="ECO:0000313" key="3">
    <source>
        <dbReference type="EMBL" id="MCE2594044.1"/>
    </source>
</evidence>
<dbReference type="Pfam" id="PF05050">
    <property type="entry name" value="Methyltransf_21"/>
    <property type="match status" value="1"/>
</dbReference>
<keyword evidence="1" id="KW-0175">Coiled coil</keyword>